<evidence type="ECO:0000313" key="2">
    <source>
        <dbReference type="EMBL" id="AXH12711.1"/>
    </source>
</evidence>
<reference evidence="3 5" key="1">
    <citation type="submission" date="2017-10" db="EMBL/GenBank/DDBJ databases">
        <title>Genomics of the genus Arcobacter.</title>
        <authorList>
            <person name="Perez-Cataluna A."/>
            <person name="Figueras M.J."/>
        </authorList>
    </citation>
    <scope>NUCLEOTIDE SEQUENCE [LARGE SCALE GENOMIC DNA]</scope>
    <source>
        <strain evidence="3 5">CECT 7835</strain>
    </source>
</reference>
<dbReference type="Proteomes" id="UP000289193">
    <property type="component" value="Unassembled WGS sequence"/>
</dbReference>
<dbReference type="EMBL" id="CP031217">
    <property type="protein sequence ID" value="AXH12711.1"/>
    <property type="molecule type" value="Genomic_DNA"/>
</dbReference>
<dbReference type="AlphaFoldDB" id="A0AAX2A800"/>
<organism evidence="3 5">
    <name type="scientific">Halarcobacter bivalviorum</name>
    <dbReference type="NCBI Taxonomy" id="663364"/>
    <lineage>
        <taxon>Bacteria</taxon>
        <taxon>Pseudomonadati</taxon>
        <taxon>Campylobacterota</taxon>
        <taxon>Epsilonproteobacteria</taxon>
        <taxon>Campylobacterales</taxon>
        <taxon>Arcobacteraceae</taxon>
        <taxon>Halarcobacter</taxon>
    </lineage>
</organism>
<gene>
    <name evidence="2" type="primary">hypX</name>
    <name evidence="2" type="ORF">ABIV_1721</name>
    <name evidence="3" type="ORF">CRV05_03585</name>
</gene>
<dbReference type="InterPro" id="IPR029045">
    <property type="entry name" value="ClpP/crotonase-like_dom_sf"/>
</dbReference>
<dbReference type="PANTHER" id="PTHR43388">
    <property type="entry name" value="HYDROGENASE MATURATION FACTOR HOXX"/>
    <property type="match status" value="1"/>
</dbReference>
<feature type="domain" description="Formyl transferase C-terminal" evidence="1">
    <location>
        <begin position="166"/>
        <end position="261"/>
    </location>
</feature>
<dbReference type="GO" id="GO:0003824">
    <property type="term" value="F:catalytic activity"/>
    <property type="evidence" value="ECO:0007669"/>
    <property type="project" value="InterPro"/>
</dbReference>
<dbReference type="RefSeq" id="WP_114839535.1">
    <property type="nucleotide sequence ID" value="NZ_CP031217.1"/>
</dbReference>
<dbReference type="InterPro" id="IPR011034">
    <property type="entry name" value="Formyl_transferase-like_C_sf"/>
</dbReference>
<name>A0AAX2A800_9BACT</name>
<evidence type="ECO:0000313" key="3">
    <source>
        <dbReference type="EMBL" id="RXK10367.1"/>
    </source>
</evidence>
<dbReference type="InterPro" id="IPR036477">
    <property type="entry name" value="Formyl_transf_N_sf"/>
</dbReference>
<evidence type="ECO:0000313" key="5">
    <source>
        <dbReference type="Proteomes" id="UP000289193"/>
    </source>
</evidence>
<dbReference type="EMBL" id="PDKM01000002">
    <property type="protein sequence ID" value="RXK10367.1"/>
    <property type="molecule type" value="Genomic_DNA"/>
</dbReference>
<keyword evidence="5" id="KW-1185">Reference proteome</keyword>
<dbReference type="SUPFAM" id="SSF50486">
    <property type="entry name" value="FMT C-terminal domain-like"/>
    <property type="match status" value="1"/>
</dbReference>
<evidence type="ECO:0000313" key="4">
    <source>
        <dbReference type="Proteomes" id="UP000253850"/>
    </source>
</evidence>
<reference evidence="2 4" key="2">
    <citation type="submission" date="2018-07" db="EMBL/GenBank/DDBJ databases">
        <title>Complete genome of the Arcobacter bivalviorum type strain LMG 26154.</title>
        <authorList>
            <person name="Miller W.G."/>
            <person name="Yee E."/>
            <person name="Bono J.L."/>
        </authorList>
    </citation>
    <scope>NUCLEOTIDE SEQUENCE [LARGE SCALE GENOMIC DNA]</scope>
    <source>
        <strain evidence="2 4">LMG 26154</strain>
    </source>
</reference>
<dbReference type="SUPFAM" id="SSF52096">
    <property type="entry name" value="ClpP/crotonase"/>
    <property type="match status" value="1"/>
</dbReference>
<dbReference type="InterPro" id="IPR001753">
    <property type="entry name" value="Enoyl-CoA_hydra/iso"/>
</dbReference>
<dbReference type="PANTHER" id="PTHR43388:SF1">
    <property type="entry name" value="HYDROGENASE MATURATION FACTOR HOXX"/>
    <property type="match status" value="1"/>
</dbReference>
<dbReference type="Pfam" id="PF00378">
    <property type="entry name" value="ECH_1"/>
    <property type="match status" value="1"/>
</dbReference>
<dbReference type="CDD" id="cd08701">
    <property type="entry name" value="FMT_C_HypX"/>
    <property type="match status" value="1"/>
</dbReference>
<dbReference type="SUPFAM" id="SSF53328">
    <property type="entry name" value="Formyltransferase"/>
    <property type="match status" value="1"/>
</dbReference>
<dbReference type="InterPro" id="IPR047180">
    <property type="entry name" value="HoxX-like"/>
</dbReference>
<proteinExistence type="predicted"/>
<dbReference type="Gene3D" id="3.90.226.10">
    <property type="entry name" value="2-enoyl-CoA Hydratase, Chain A, domain 1"/>
    <property type="match status" value="1"/>
</dbReference>
<evidence type="ECO:0000259" key="1">
    <source>
        <dbReference type="Pfam" id="PF02911"/>
    </source>
</evidence>
<dbReference type="Pfam" id="PF02911">
    <property type="entry name" value="Formyl_trans_C"/>
    <property type="match status" value="1"/>
</dbReference>
<dbReference type="KEGG" id="hbv:ABIV_1721"/>
<dbReference type="Gene3D" id="3.40.50.12230">
    <property type="match status" value="1"/>
</dbReference>
<dbReference type="InterPro" id="IPR005793">
    <property type="entry name" value="Formyl_trans_C"/>
</dbReference>
<sequence>MKILLLISSFNSLSQRVFCELKELNYEVRICLSSQENLIEEIKEFNPSLIFCPFLKEYLKEDITSNYSTFILHPGIIGDRGHQSLDHAINDEKKQWGVVILKANEELDAGDIYASSNFFMRDTSKASIYRNEVCDATSKALKELLINLKNTEFKPIPQIKNEIHPRLTQENRKIVWEKDTTQDIIKKINMSDSYPGVKEEFFGITCFLYGVHKESNFRGKPKEIIAKRDGAICVGTIDGAVWISHLKEENRFKLPATYVLKEKLKGVKEQRIPLILENKEETFYEIYVKREAEIAYLYFNFHNGAMNSEQAIRLKYAIDFLKENCKVLVLCGGEEFFSNGIHLNILEDSKKQGEDGWSNINAMNDVVKSILFAEDIITVASFSKNSGAGGVFLGLSCDYTIAKEGVVFNPHYKTMGLTGSEYHTYTFYKRVEKSVADEILTKTIPIGSKRAKEIGMLDEVYKEEDYEQNLEKFCQSLIEDEESFEIFIEKKSDFLFENESKIELCKEKELKIMYPEFWDKSSTFHKLRNEFIYKKEHKESLERLKELSNA</sequence>
<dbReference type="Proteomes" id="UP000253850">
    <property type="component" value="Chromosome"/>
</dbReference>
<protein>
    <submittedName>
        <fullName evidence="2 3">Hydrogenase</fullName>
    </submittedName>
</protein>
<dbReference type="CDD" id="cd06558">
    <property type="entry name" value="crotonase-like"/>
    <property type="match status" value="1"/>
</dbReference>
<accession>A0AAX2A800</accession>